<comment type="caution">
    <text evidence="1">The sequence shown here is derived from an EMBL/GenBank/DDBJ whole genome shotgun (WGS) entry which is preliminary data.</text>
</comment>
<protein>
    <submittedName>
        <fullName evidence="1">Unnamed protein product</fullName>
    </submittedName>
</protein>
<reference evidence="1" key="1">
    <citation type="submission" date="2023-04" db="EMBL/GenBank/DDBJ databases">
        <title>Ambrosiozyma monospora NBRC 10751.</title>
        <authorList>
            <person name="Ichikawa N."/>
            <person name="Sato H."/>
            <person name="Tonouchi N."/>
        </authorList>
    </citation>
    <scope>NUCLEOTIDE SEQUENCE</scope>
    <source>
        <strain evidence="1">NBRC 10751</strain>
    </source>
</reference>
<evidence type="ECO:0000313" key="2">
    <source>
        <dbReference type="Proteomes" id="UP001165064"/>
    </source>
</evidence>
<gene>
    <name evidence="1" type="ORF">Amon02_001312000</name>
</gene>
<organism evidence="1 2">
    <name type="scientific">Ambrosiozyma monospora</name>
    <name type="common">Yeast</name>
    <name type="synonym">Endomycopsis monosporus</name>
    <dbReference type="NCBI Taxonomy" id="43982"/>
    <lineage>
        <taxon>Eukaryota</taxon>
        <taxon>Fungi</taxon>
        <taxon>Dikarya</taxon>
        <taxon>Ascomycota</taxon>
        <taxon>Saccharomycotina</taxon>
        <taxon>Pichiomycetes</taxon>
        <taxon>Pichiales</taxon>
        <taxon>Pichiaceae</taxon>
        <taxon>Ambrosiozyma</taxon>
    </lineage>
</organism>
<sequence length="179" mass="20980">MDEIQSLKKQYDEMVQASFEDLEAKILDVRPTASSMKELDDQPMMLENHLTNFELCQMSLRISIRTLIKRLEFNHRDVQSLKVQADQLFDIILATPLRSTLCMPLLILGITSYSPCQRQAMSARYERLIEIYAVKNLHRSWEVIQLVWNRIDENVAHGKPCHVDWCEICDDLGWNFSYS</sequence>
<proteinExistence type="predicted"/>
<accession>A0ACB5UD23</accession>
<keyword evidence="2" id="KW-1185">Reference proteome</keyword>
<name>A0ACB5UD23_AMBMO</name>
<dbReference type="EMBL" id="BSXS01016597">
    <property type="protein sequence ID" value="GMF07997.1"/>
    <property type="molecule type" value="Genomic_DNA"/>
</dbReference>
<dbReference type="Proteomes" id="UP001165064">
    <property type="component" value="Unassembled WGS sequence"/>
</dbReference>
<evidence type="ECO:0000313" key="1">
    <source>
        <dbReference type="EMBL" id="GMF07997.1"/>
    </source>
</evidence>